<dbReference type="GO" id="GO:0016301">
    <property type="term" value="F:kinase activity"/>
    <property type="evidence" value="ECO:0007669"/>
    <property type="project" value="UniProtKB-KW"/>
</dbReference>
<evidence type="ECO:0000259" key="1">
    <source>
        <dbReference type="PROSITE" id="PS51286"/>
    </source>
</evidence>
<dbReference type="AlphaFoldDB" id="A0A8D8AK89"/>
<dbReference type="EMBL" id="HBUE01036164">
    <property type="protein sequence ID" value="CAG6458813.1"/>
    <property type="molecule type" value="Transcribed_RNA"/>
</dbReference>
<accession>A0A8D8AK89</accession>
<sequence>MFTRTASLCSSSVFRRFLPVLPTTVRPIHATGFVAAKKFVDAENDFAHQVIQKGIVAPGTVRDVAASETELLDQLGRVVAECRNEGVCISEERFDDFARGLAEKVPEFGYEELVRVLNLLVEMGPTPAVDTRNYARIWNAVDAVCLRRVPEWDTDRLLFMADQWYPLRLAKVGRFVGKAVWKISGKMRKLNKDQLVKTVFYINLTRVPVENMVDIEINLKKNFYNFGIDDLSVLCMGFFKTMTPVRSVELIERIYQLTIHHAGDVQDISLAAILKLLRYSSRIAHAQSMERLLSTFVPQVPRLSLFCCLHLALLGTDIHLCHQPILEAIIDRFSQNIKQLRLKDMERIVFALAHFNMDLPSQKDLNLMRAIQTELPTRIHEITTYPKSYLSLLNFLTLKEIYSEELITAAFDRRFLQMTYGRNVAGAGREVIALNSFLRINAPTYSGNLFPEKPLKVVAKLTQDYVPSTEYRLTKSDRMLLEIQSTFTQRHRFAHIIHVLPHYQRPDVIALYNKTTGAFEDVEAHCPLQYSGAILSRECLLGERASEKATLRLVAIVAGSWNCYVRDQHRFTGGFAMKLKQLAAVGYETVVIPWHEWPTFAPESRDGYLFDKLNPLLDNPQNTV</sequence>
<proteinExistence type="predicted"/>
<dbReference type="PROSITE" id="PS51286">
    <property type="entry name" value="RAP"/>
    <property type="match status" value="1"/>
</dbReference>
<reference evidence="2" key="1">
    <citation type="submission" date="2021-05" db="EMBL/GenBank/DDBJ databases">
        <authorList>
            <person name="Alioto T."/>
            <person name="Alioto T."/>
            <person name="Gomez Garrido J."/>
        </authorList>
    </citation>
    <scope>NUCLEOTIDE SEQUENCE</scope>
</reference>
<keyword evidence="2" id="KW-0418">Kinase</keyword>
<name>A0A8D8AK89_CULPI</name>
<feature type="domain" description="RAP" evidence="1">
    <location>
        <begin position="554"/>
        <end position="611"/>
    </location>
</feature>
<organism evidence="2">
    <name type="scientific">Culex pipiens</name>
    <name type="common">House mosquito</name>
    <dbReference type="NCBI Taxonomy" id="7175"/>
    <lineage>
        <taxon>Eukaryota</taxon>
        <taxon>Metazoa</taxon>
        <taxon>Ecdysozoa</taxon>
        <taxon>Arthropoda</taxon>
        <taxon>Hexapoda</taxon>
        <taxon>Insecta</taxon>
        <taxon>Pterygota</taxon>
        <taxon>Neoptera</taxon>
        <taxon>Endopterygota</taxon>
        <taxon>Diptera</taxon>
        <taxon>Nematocera</taxon>
        <taxon>Culicoidea</taxon>
        <taxon>Culicidae</taxon>
        <taxon>Culicinae</taxon>
        <taxon>Culicini</taxon>
        <taxon>Culex</taxon>
        <taxon>Culex</taxon>
    </lineage>
</organism>
<dbReference type="SMART" id="SM00952">
    <property type="entry name" value="RAP"/>
    <property type="match status" value="1"/>
</dbReference>
<dbReference type="InterPro" id="IPR013584">
    <property type="entry name" value="RAP"/>
</dbReference>
<protein>
    <submittedName>
        <fullName evidence="2">FAST kinase domain-containing protein 5</fullName>
    </submittedName>
</protein>
<evidence type="ECO:0000313" key="2">
    <source>
        <dbReference type="EMBL" id="CAG6458813.1"/>
    </source>
</evidence>
<keyword evidence="2" id="KW-0808">Transferase</keyword>